<gene>
    <name evidence="2" type="ORF">HDF22_001013</name>
</gene>
<proteinExistence type="predicted"/>
<dbReference type="AlphaFoldDB" id="A0A841JE57"/>
<reference evidence="2 3" key="1">
    <citation type="submission" date="2020-08" db="EMBL/GenBank/DDBJ databases">
        <title>Genomic Encyclopedia of Type Strains, Phase IV (KMG-V): Genome sequencing to study the core and pangenomes of soil and plant-associated prokaryotes.</title>
        <authorList>
            <person name="Whitman W."/>
        </authorList>
    </citation>
    <scope>NUCLEOTIDE SEQUENCE [LARGE SCALE GENOMIC DNA]</scope>
    <source>
        <strain evidence="2 3">MP601</strain>
    </source>
</reference>
<keyword evidence="1" id="KW-0472">Membrane</keyword>
<name>A0A841JE57_9SPHI</name>
<keyword evidence="1" id="KW-0812">Transmembrane</keyword>
<sequence length="49" mass="5779">MFYTSKPMYNNSRISVCNTVINNEDIKTVILTLIFFIFIIFFILVLTIN</sequence>
<dbReference type="EMBL" id="JACHCA010000002">
    <property type="protein sequence ID" value="MBB6126908.1"/>
    <property type="molecule type" value="Genomic_DNA"/>
</dbReference>
<evidence type="ECO:0000256" key="1">
    <source>
        <dbReference type="SAM" id="Phobius"/>
    </source>
</evidence>
<feature type="transmembrane region" description="Helical" evidence="1">
    <location>
        <begin position="29"/>
        <end position="48"/>
    </location>
</feature>
<accession>A0A841JE57</accession>
<organism evidence="2 3">
    <name type="scientific">Mucilaginibacter lappiensis</name>
    <dbReference type="NCBI Taxonomy" id="354630"/>
    <lineage>
        <taxon>Bacteria</taxon>
        <taxon>Pseudomonadati</taxon>
        <taxon>Bacteroidota</taxon>
        <taxon>Sphingobacteriia</taxon>
        <taxon>Sphingobacteriales</taxon>
        <taxon>Sphingobacteriaceae</taxon>
        <taxon>Mucilaginibacter</taxon>
    </lineage>
</organism>
<dbReference type="Proteomes" id="UP000548326">
    <property type="component" value="Unassembled WGS sequence"/>
</dbReference>
<protein>
    <submittedName>
        <fullName evidence="2">Uncharacterized protein</fullName>
    </submittedName>
</protein>
<evidence type="ECO:0000313" key="2">
    <source>
        <dbReference type="EMBL" id="MBB6126908.1"/>
    </source>
</evidence>
<evidence type="ECO:0000313" key="3">
    <source>
        <dbReference type="Proteomes" id="UP000548326"/>
    </source>
</evidence>
<comment type="caution">
    <text evidence="2">The sequence shown here is derived from an EMBL/GenBank/DDBJ whole genome shotgun (WGS) entry which is preliminary data.</text>
</comment>
<keyword evidence="1" id="KW-1133">Transmembrane helix</keyword>